<sequence>MNTLDFIYANRLVAISRGVAASDMAKVAQVINDEGINIMEITFNQSSDDNLVETPKAIEAVKNALGDKICVGAGTVMTAEQARAAKAAGADFALAPNTDVKVIEEMKRLDLVAVPGAFTPSEIATAYNAGADIVKLFPASILGLEYVKAIRAPISHIPLMAVGGVAIDNVREFLNSGFMSAGVGSHIINAKAVNSGDFASLASAARAFVQALKQE</sequence>
<dbReference type="Proteomes" id="UP000250086">
    <property type="component" value="Unassembled WGS sequence"/>
</dbReference>
<dbReference type="Pfam" id="PF01081">
    <property type="entry name" value="Aldolase"/>
    <property type="match status" value="1"/>
</dbReference>
<keyword evidence="5" id="KW-0119">Carbohydrate metabolism</keyword>
<dbReference type="PROSITE" id="PS00160">
    <property type="entry name" value="ALDOLASE_KDPG_KHG_2"/>
    <property type="match status" value="1"/>
</dbReference>
<dbReference type="EMBL" id="UAPV01000001">
    <property type="protein sequence ID" value="SPT70968.1"/>
    <property type="molecule type" value="Genomic_DNA"/>
</dbReference>
<evidence type="ECO:0000313" key="6">
    <source>
        <dbReference type="EMBL" id="SPT70968.1"/>
    </source>
</evidence>
<dbReference type="EC" id="4.1.2.21" evidence="6"/>
<comment type="similarity">
    <text evidence="2">Belongs to the KHG/KDPG aldolase family.</text>
</comment>
<keyword evidence="7" id="KW-1185">Reference proteome</keyword>
<dbReference type="CDD" id="cd00452">
    <property type="entry name" value="KDPG_aldolase"/>
    <property type="match status" value="1"/>
</dbReference>
<dbReference type="InterPro" id="IPR013785">
    <property type="entry name" value="Aldolase_TIM"/>
</dbReference>
<evidence type="ECO:0000256" key="3">
    <source>
        <dbReference type="ARBA" id="ARBA00011233"/>
    </source>
</evidence>
<comment type="pathway">
    <text evidence="1">Carbohydrate acid metabolism.</text>
</comment>
<dbReference type="OrthoDB" id="8590323at2"/>
<keyword evidence="4 6" id="KW-0456">Lyase</keyword>
<dbReference type="InterPro" id="IPR000887">
    <property type="entry name" value="Aldlse_KDPG_KHG"/>
</dbReference>
<dbReference type="SUPFAM" id="SSF51569">
    <property type="entry name" value="Aldolase"/>
    <property type="match status" value="1"/>
</dbReference>
<dbReference type="InterPro" id="IPR031338">
    <property type="entry name" value="KDPG/KHG_AS_2"/>
</dbReference>
<evidence type="ECO:0000313" key="7">
    <source>
        <dbReference type="Proteomes" id="UP000250086"/>
    </source>
</evidence>
<dbReference type="RefSeq" id="WP_113744980.1">
    <property type="nucleotide sequence ID" value="NZ_UAPU01000005.1"/>
</dbReference>
<gene>
    <name evidence="6" type="primary">dgoA</name>
    <name evidence="6" type="ORF">NCTC13093_02397</name>
</gene>
<dbReference type="AlphaFoldDB" id="A0A2X0VN70"/>
<evidence type="ECO:0000256" key="1">
    <source>
        <dbReference type="ARBA" id="ARBA00004761"/>
    </source>
</evidence>
<proteinExistence type="inferred from homology"/>
<evidence type="ECO:0000256" key="5">
    <source>
        <dbReference type="ARBA" id="ARBA00023277"/>
    </source>
</evidence>
<comment type="subunit">
    <text evidence="3">Homotrimer.</text>
</comment>
<name>A0A2X0VN70_9GAMM</name>
<dbReference type="Gene3D" id="3.20.20.70">
    <property type="entry name" value="Aldolase class I"/>
    <property type="match status" value="1"/>
</dbReference>
<dbReference type="PANTHER" id="PTHR30246">
    <property type="entry name" value="2-KETO-3-DEOXY-6-PHOSPHOGLUCONATE ALDOLASE"/>
    <property type="match status" value="1"/>
</dbReference>
<accession>A0A2X0VN70</accession>
<organism evidence="6 7">
    <name type="scientific">Anaerobiospirillum thomasii</name>
    <dbReference type="NCBI Taxonomy" id="179995"/>
    <lineage>
        <taxon>Bacteria</taxon>
        <taxon>Pseudomonadati</taxon>
        <taxon>Pseudomonadota</taxon>
        <taxon>Gammaproteobacteria</taxon>
        <taxon>Aeromonadales</taxon>
        <taxon>Succinivibrionaceae</taxon>
        <taxon>Anaerobiospirillum</taxon>
    </lineage>
</organism>
<evidence type="ECO:0000256" key="4">
    <source>
        <dbReference type="ARBA" id="ARBA00023239"/>
    </source>
</evidence>
<protein>
    <submittedName>
        <fullName evidence="6">2-dehydro-3-deoxy-6-phosphogalactonate aldolase</fullName>
        <ecNumber evidence="6">4.1.2.21</ecNumber>
    </submittedName>
</protein>
<dbReference type="GO" id="GO:0008674">
    <property type="term" value="F:2-dehydro-3-deoxy-6-phosphogalactonate aldolase activity"/>
    <property type="evidence" value="ECO:0007669"/>
    <property type="project" value="UniProtKB-EC"/>
</dbReference>
<reference evidence="6 7" key="1">
    <citation type="submission" date="2018-06" db="EMBL/GenBank/DDBJ databases">
        <authorList>
            <consortium name="Pathogen Informatics"/>
            <person name="Doyle S."/>
        </authorList>
    </citation>
    <scope>NUCLEOTIDE SEQUENCE [LARGE SCALE GENOMIC DNA]</scope>
    <source>
        <strain evidence="6 7">NCTC13093</strain>
    </source>
</reference>
<evidence type="ECO:0000256" key="2">
    <source>
        <dbReference type="ARBA" id="ARBA00006906"/>
    </source>
</evidence>
<dbReference type="PANTHER" id="PTHR30246:SF1">
    <property type="entry name" value="2-DEHYDRO-3-DEOXY-6-PHOSPHOGALACTONATE ALDOLASE-RELATED"/>
    <property type="match status" value="1"/>
</dbReference>